<comment type="caution">
    <text evidence="3">The sequence shown here is derived from an EMBL/GenBank/DDBJ whole genome shotgun (WGS) entry which is preliminary data.</text>
</comment>
<feature type="domain" description="Fibronectin type-III" evidence="2">
    <location>
        <begin position="185"/>
        <end position="282"/>
    </location>
</feature>
<keyword evidence="4" id="KW-1185">Reference proteome</keyword>
<dbReference type="InterPro" id="IPR003961">
    <property type="entry name" value="FN3_dom"/>
</dbReference>
<evidence type="ECO:0000259" key="1">
    <source>
        <dbReference type="PROSITE" id="PS50835"/>
    </source>
</evidence>
<feature type="domain" description="Ig-like" evidence="1">
    <location>
        <begin position="1"/>
        <end position="72"/>
    </location>
</feature>
<dbReference type="GO" id="GO:0016020">
    <property type="term" value="C:membrane"/>
    <property type="evidence" value="ECO:0007669"/>
    <property type="project" value="UniProtKB-SubCell"/>
</dbReference>
<dbReference type="PROSITE" id="PS50835">
    <property type="entry name" value="IG_LIKE"/>
    <property type="match status" value="1"/>
</dbReference>
<dbReference type="InterPro" id="IPR013783">
    <property type="entry name" value="Ig-like_fold"/>
</dbReference>
<dbReference type="InterPro" id="IPR036179">
    <property type="entry name" value="Ig-like_dom_sf"/>
</dbReference>
<name>A0A0L7LU72_OPEBR</name>
<dbReference type="Proteomes" id="UP000037510">
    <property type="component" value="Unassembled WGS sequence"/>
</dbReference>
<dbReference type="PROSITE" id="PS50853">
    <property type="entry name" value="FN3"/>
    <property type="match status" value="2"/>
</dbReference>
<dbReference type="SUPFAM" id="SSF49265">
    <property type="entry name" value="Fibronectin type III"/>
    <property type="match status" value="1"/>
</dbReference>
<accession>A0A0L7LU72</accession>
<evidence type="ECO:0000259" key="2">
    <source>
        <dbReference type="PROSITE" id="PS50853"/>
    </source>
</evidence>
<feature type="domain" description="Fibronectin type-III" evidence="2">
    <location>
        <begin position="82"/>
        <end position="181"/>
    </location>
</feature>
<dbReference type="PANTHER" id="PTHR46957">
    <property type="entry name" value="CYTOKINE RECEPTOR"/>
    <property type="match status" value="1"/>
</dbReference>
<organism evidence="3 4">
    <name type="scientific">Operophtera brumata</name>
    <name type="common">Winter moth</name>
    <name type="synonym">Phalaena brumata</name>
    <dbReference type="NCBI Taxonomy" id="104452"/>
    <lineage>
        <taxon>Eukaryota</taxon>
        <taxon>Metazoa</taxon>
        <taxon>Ecdysozoa</taxon>
        <taxon>Arthropoda</taxon>
        <taxon>Hexapoda</taxon>
        <taxon>Insecta</taxon>
        <taxon>Pterygota</taxon>
        <taxon>Neoptera</taxon>
        <taxon>Endopterygota</taxon>
        <taxon>Lepidoptera</taxon>
        <taxon>Glossata</taxon>
        <taxon>Ditrysia</taxon>
        <taxon>Geometroidea</taxon>
        <taxon>Geometridae</taxon>
        <taxon>Larentiinae</taxon>
        <taxon>Operophtera</taxon>
    </lineage>
</organism>
<protein>
    <submittedName>
        <fullName evidence="3">Protein tyrosine phosphatase</fullName>
    </submittedName>
</protein>
<evidence type="ECO:0000313" key="4">
    <source>
        <dbReference type="Proteomes" id="UP000037510"/>
    </source>
</evidence>
<evidence type="ECO:0000313" key="3">
    <source>
        <dbReference type="EMBL" id="KOB79028.1"/>
    </source>
</evidence>
<dbReference type="STRING" id="104452.A0A0L7LU72"/>
<dbReference type="CDD" id="cd00063">
    <property type="entry name" value="FN3"/>
    <property type="match status" value="2"/>
</dbReference>
<dbReference type="PANTHER" id="PTHR46957:SF3">
    <property type="entry name" value="CYTOKINE RECEPTOR"/>
    <property type="match status" value="1"/>
</dbReference>
<reference evidence="3 4" key="1">
    <citation type="journal article" date="2015" name="Genome Biol. Evol.">
        <title>The genome of winter moth (Operophtera brumata) provides a genomic perspective on sexual dimorphism and phenology.</title>
        <authorList>
            <person name="Derks M.F."/>
            <person name="Smit S."/>
            <person name="Salis L."/>
            <person name="Schijlen E."/>
            <person name="Bossers A."/>
            <person name="Mateman C."/>
            <person name="Pijl A.S."/>
            <person name="de Ridder D."/>
            <person name="Groenen M.A."/>
            <person name="Visser M.E."/>
            <person name="Megens H.J."/>
        </authorList>
    </citation>
    <scope>NUCLEOTIDE SEQUENCE [LARGE SCALE GENOMIC DNA]</scope>
    <source>
        <strain evidence="3">WM2013NL</strain>
        <tissue evidence="3">Head and thorax</tissue>
    </source>
</reference>
<gene>
    <name evidence="3" type="ORF">OBRU01_01240</name>
</gene>
<dbReference type="InterPro" id="IPR050713">
    <property type="entry name" value="RTP_Phos/Ushers"/>
</dbReference>
<proteinExistence type="predicted"/>
<dbReference type="InterPro" id="IPR007110">
    <property type="entry name" value="Ig-like_dom"/>
</dbReference>
<dbReference type="AlphaFoldDB" id="A0A0L7LU72"/>
<dbReference type="Pfam" id="PF00041">
    <property type="entry name" value="fn3"/>
    <property type="match status" value="2"/>
</dbReference>
<dbReference type="SUPFAM" id="SSF48726">
    <property type="entry name" value="Immunoglobulin"/>
    <property type="match status" value="1"/>
</dbReference>
<sequence length="285" mass="32933">MNASLLKLKTYLISAYNCTKVKWYKQDMGESYEPAVQISPKRVNSTHNIRTHRVEDNGVYICEIEDRNKTVQGKVEVLIKAPPKVIIDVVKGISTTQIYLEWTVYAYNSKIKNYHLYYKNGSSSEYRLYVNDPRISETNTSFVMNGLQKSTKYSLRLEVQTEFAMSARNENLTKTVETLTFDPDFIPNISINGFSATSVTIGWKEPTEDIAPYIHYYILEAKKKFENISRRAYHSRNGKNLPYMFDNLQPHSTYIFKVCACSEYTNKCGNWSDEMEAATSDDTVR</sequence>
<dbReference type="InterPro" id="IPR036116">
    <property type="entry name" value="FN3_sf"/>
</dbReference>
<dbReference type="SMART" id="SM00060">
    <property type="entry name" value="FN3"/>
    <property type="match status" value="2"/>
</dbReference>
<dbReference type="Gene3D" id="2.60.40.10">
    <property type="entry name" value="Immunoglobulins"/>
    <property type="match status" value="3"/>
</dbReference>
<dbReference type="EMBL" id="JTDY01000072">
    <property type="protein sequence ID" value="KOB79028.1"/>
    <property type="molecule type" value="Genomic_DNA"/>
</dbReference>